<protein>
    <submittedName>
        <fullName evidence="4">Uncharacterized protein</fullName>
    </submittedName>
</protein>
<keyword evidence="2" id="KW-0732">Signal</keyword>
<feature type="compositionally biased region" description="Basic residues" evidence="1">
    <location>
        <begin position="414"/>
        <end position="426"/>
    </location>
</feature>
<accession>A0AAF3FD57</accession>
<dbReference type="WBParaSite" id="MBELARI_LOCUS4922">
    <property type="protein sequence ID" value="MBELARI_LOCUS4922"/>
    <property type="gene ID" value="MBELARI_LOCUS4922"/>
</dbReference>
<reference evidence="4" key="1">
    <citation type="submission" date="2024-02" db="UniProtKB">
        <authorList>
            <consortium name="WormBaseParasite"/>
        </authorList>
    </citation>
    <scope>IDENTIFICATION</scope>
</reference>
<evidence type="ECO:0000313" key="4">
    <source>
        <dbReference type="WBParaSite" id="MBELARI_LOCUS4922"/>
    </source>
</evidence>
<feature type="compositionally biased region" description="Acidic residues" evidence="1">
    <location>
        <begin position="389"/>
        <end position="398"/>
    </location>
</feature>
<feature type="chain" id="PRO_5042019363" evidence="2">
    <location>
        <begin position="21"/>
        <end position="476"/>
    </location>
</feature>
<evidence type="ECO:0000256" key="1">
    <source>
        <dbReference type="SAM" id="MobiDB-lite"/>
    </source>
</evidence>
<feature type="compositionally biased region" description="Polar residues" evidence="1">
    <location>
        <begin position="45"/>
        <end position="60"/>
    </location>
</feature>
<keyword evidence="3" id="KW-1185">Reference proteome</keyword>
<evidence type="ECO:0000256" key="2">
    <source>
        <dbReference type="SAM" id="SignalP"/>
    </source>
</evidence>
<feature type="signal peptide" evidence="2">
    <location>
        <begin position="1"/>
        <end position="20"/>
    </location>
</feature>
<feature type="region of interest" description="Disordered" evidence="1">
    <location>
        <begin position="326"/>
        <end position="352"/>
    </location>
</feature>
<dbReference type="Proteomes" id="UP000887575">
    <property type="component" value="Unassembled WGS sequence"/>
</dbReference>
<sequence length="476" mass="53431">MGLVRISITLLLVAQCLVVASPGIESRQAAVNRAIEQTKRRQSAPPATQNTRASTRNTAGGRSETVDVERLNSLLRTLDKTWVLPRVGAKEPVGSNFQYKKTCASIYKARHGACQQLGFGTMCFNYCNERGEKLVFKCQDTSEASYCRQSATFDIFIAKYRKDAYKAKAYVHQMISRCFATAICNTQTGILNSTLIEEDFQPETTTKVPRLRITKPAGGFVLPGKSGRNKPKEEEISYPGRPVKQRKYKPTTTIALPEPEFPVEEVEEEPQEEIVQVVETVATTRLPARRTTTQKANIWDKFTLSAKGKATPKYIPFWQKLLTTPSPTRTRVEESAEVANEEEPQNVTEPELPVEEVEKTTKFVTQAEKERTTQAPIVEKIVDPSTEAPAEEEIEEETTITQKIATTTTTSRPPKQRGTTRSRHTFKPLPVTPQGPDLAFMKPGDPNSAEQLPGFWNKFQPGRWYQSIHYLTNTGR</sequence>
<organism evidence="3 4">
    <name type="scientific">Mesorhabditis belari</name>
    <dbReference type="NCBI Taxonomy" id="2138241"/>
    <lineage>
        <taxon>Eukaryota</taxon>
        <taxon>Metazoa</taxon>
        <taxon>Ecdysozoa</taxon>
        <taxon>Nematoda</taxon>
        <taxon>Chromadorea</taxon>
        <taxon>Rhabditida</taxon>
        <taxon>Rhabditina</taxon>
        <taxon>Rhabditomorpha</taxon>
        <taxon>Rhabditoidea</taxon>
        <taxon>Rhabditidae</taxon>
        <taxon>Mesorhabditinae</taxon>
        <taxon>Mesorhabditis</taxon>
    </lineage>
</organism>
<evidence type="ECO:0000313" key="3">
    <source>
        <dbReference type="Proteomes" id="UP000887575"/>
    </source>
</evidence>
<proteinExistence type="predicted"/>
<feature type="region of interest" description="Disordered" evidence="1">
    <location>
        <begin position="385"/>
        <end position="454"/>
    </location>
</feature>
<feature type="region of interest" description="Disordered" evidence="1">
    <location>
        <begin position="35"/>
        <end position="63"/>
    </location>
</feature>
<name>A0AAF3FD57_9BILA</name>
<feature type="compositionally biased region" description="Acidic residues" evidence="1">
    <location>
        <begin position="335"/>
        <end position="344"/>
    </location>
</feature>
<feature type="compositionally biased region" description="Low complexity" evidence="1">
    <location>
        <begin position="399"/>
        <end position="410"/>
    </location>
</feature>
<dbReference type="AlphaFoldDB" id="A0AAF3FD57"/>